<organism evidence="1 2">
    <name type="scientific">Burkholderia plantarii</name>
    <dbReference type="NCBI Taxonomy" id="41899"/>
    <lineage>
        <taxon>Bacteria</taxon>
        <taxon>Pseudomonadati</taxon>
        <taxon>Pseudomonadota</taxon>
        <taxon>Betaproteobacteria</taxon>
        <taxon>Burkholderiales</taxon>
        <taxon>Burkholderiaceae</taxon>
        <taxon>Burkholderia</taxon>
    </lineage>
</organism>
<sequence length="84" mass="9246">MENNAFNLQADSMANRLVLSGLLDYLELHLPNVRRHLTRALKVVQDALPDESPELALNRDALKIAIGITSEVKSAPDILGGLRE</sequence>
<reference evidence="2" key="1">
    <citation type="submission" date="2011-03" db="EMBL/GenBank/DDBJ databases">
        <authorList>
            <person name="Voget S."/>
            <person name="Streit W.R."/>
            <person name="Jaeger K.E."/>
            <person name="Daniel R."/>
        </authorList>
    </citation>
    <scope>NUCLEOTIDE SEQUENCE [LARGE SCALE GENOMIC DNA]</scope>
    <source>
        <strain evidence="2">PG1</strain>
    </source>
</reference>
<protein>
    <submittedName>
        <fullName evidence="1">Uncharacterized protein</fullName>
    </submittedName>
</protein>
<dbReference type="RefSeq" id="WP_123863488.1">
    <property type="nucleotide sequence ID" value="NZ_BSTO01000009.1"/>
</dbReference>
<dbReference type="KEGG" id="bgp:BGL_1c17670"/>
<name>A0A0B6S215_BURPL</name>
<dbReference type="Proteomes" id="UP000031838">
    <property type="component" value="Chromosome 1"/>
</dbReference>
<evidence type="ECO:0000313" key="1">
    <source>
        <dbReference type="EMBL" id="AJK46276.1"/>
    </source>
</evidence>
<reference evidence="1 2" key="2">
    <citation type="journal article" date="2016" name="Appl. Microbiol. Biotechnol.">
        <title>Mutations improving production and secretion of extracellular lipase by Burkholderia glumae PG1.</title>
        <authorList>
            <person name="Knapp A."/>
            <person name="Voget S."/>
            <person name="Gao R."/>
            <person name="Zaburannyi N."/>
            <person name="Krysciak D."/>
            <person name="Breuer M."/>
            <person name="Hauer B."/>
            <person name="Streit W.R."/>
            <person name="Muller R."/>
            <person name="Daniel R."/>
            <person name="Jaeger K.E."/>
        </authorList>
    </citation>
    <scope>NUCLEOTIDE SEQUENCE [LARGE SCALE GENOMIC DNA]</scope>
    <source>
        <strain evidence="1 2">PG1</strain>
    </source>
</reference>
<accession>A0A0B6S215</accession>
<dbReference type="HOGENOM" id="CLU_2521191_0_0_4"/>
<dbReference type="EMBL" id="CP002580">
    <property type="protein sequence ID" value="AJK46276.1"/>
    <property type="molecule type" value="Genomic_DNA"/>
</dbReference>
<dbReference type="AlphaFoldDB" id="A0A0B6S215"/>
<keyword evidence="2" id="KW-1185">Reference proteome</keyword>
<evidence type="ECO:0000313" key="2">
    <source>
        <dbReference type="Proteomes" id="UP000031838"/>
    </source>
</evidence>
<proteinExistence type="predicted"/>
<gene>
    <name evidence="1" type="ORF">BGL_1c17670</name>
</gene>